<keyword evidence="4 6" id="KW-0238">DNA-binding</keyword>
<dbReference type="SUPFAM" id="SSF46894">
    <property type="entry name" value="C-terminal effector domain of the bipartite response regulators"/>
    <property type="match status" value="1"/>
</dbReference>
<accession>A0ABU4Z807</accession>
<keyword evidence="9" id="KW-1185">Reference proteome</keyword>
<evidence type="ECO:0000256" key="5">
    <source>
        <dbReference type="ARBA" id="ARBA00023163"/>
    </source>
</evidence>
<evidence type="ECO:0000256" key="2">
    <source>
        <dbReference type="ARBA" id="ARBA00023012"/>
    </source>
</evidence>
<evidence type="ECO:0000256" key="6">
    <source>
        <dbReference type="PROSITE-ProRule" id="PRU01091"/>
    </source>
</evidence>
<dbReference type="Gene3D" id="1.10.10.10">
    <property type="entry name" value="Winged helix-like DNA-binding domain superfamily/Winged helix DNA-binding domain"/>
    <property type="match status" value="1"/>
</dbReference>
<comment type="caution">
    <text evidence="8">The sequence shown here is derived from an EMBL/GenBank/DDBJ whole genome shotgun (WGS) entry which is preliminary data.</text>
</comment>
<dbReference type="InterPro" id="IPR036388">
    <property type="entry name" value="WH-like_DNA-bd_sf"/>
</dbReference>
<evidence type="ECO:0000256" key="3">
    <source>
        <dbReference type="ARBA" id="ARBA00023015"/>
    </source>
</evidence>
<evidence type="ECO:0000259" key="7">
    <source>
        <dbReference type="PROSITE" id="PS51755"/>
    </source>
</evidence>
<dbReference type="PANTHER" id="PTHR48111">
    <property type="entry name" value="REGULATOR OF RPOS"/>
    <property type="match status" value="1"/>
</dbReference>
<keyword evidence="5" id="KW-0804">Transcription</keyword>
<gene>
    <name evidence="8" type="ORF">RFN29_26465</name>
</gene>
<dbReference type="Pfam" id="PF00486">
    <property type="entry name" value="Trans_reg_C"/>
    <property type="match status" value="1"/>
</dbReference>
<feature type="DNA-binding region" description="OmpR/PhoB-type" evidence="6">
    <location>
        <begin position="128"/>
        <end position="225"/>
    </location>
</feature>
<evidence type="ECO:0000313" key="8">
    <source>
        <dbReference type="EMBL" id="MDX8495108.1"/>
    </source>
</evidence>
<dbReference type="SUPFAM" id="SSF52172">
    <property type="entry name" value="CheY-like"/>
    <property type="match status" value="1"/>
</dbReference>
<dbReference type="InterPro" id="IPR001867">
    <property type="entry name" value="OmpR/PhoB-type_DNA-bd"/>
</dbReference>
<proteinExistence type="predicted"/>
<protein>
    <submittedName>
        <fullName evidence="8">Response regulator transcription factor</fullName>
    </submittedName>
</protein>
<dbReference type="CDD" id="cd00383">
    <property type="entry name" value="trans_reg_C"/>
    <property type="match status" value="1"/>
</dbReference>
<dbReference type="PANTHER" id="PTHR48111:SF1">
    <property type="entry name" value="TWO-COMPONENT RESPONSE REGULATOR ORR33"/>
    <property type="match status" value="1"/>
</dbReference>
<keyword evidence="1" id="KW-0597">Phosphoprotein</keyword>
<dbReference type="EMBL" id="JAVIJC010000034">
    <property type="protein sequence ID" value="MDX8495108.1"/>
    <property type="molecule type" value="Genomic_DNA"/>
</dbReference>
<dbReference type="InterPro" id="IPR039420">
    <property type="entry name" value="WalR-like"/>
</dbReference>
<evidence type="ECO:0000256" key="4">
    <source>
        <dbReference type="ARBA" id="ARBA00023125"/>
    </source>
</evidence>
<evidence type="ECO:0000313" key="9">
    <source>
        <dbReference type="Proteomes" id="UP001271249"/>
    </source>
</evidence>
<dbReference type="RefSeq" id="WP_320228897.1">
    <property type="nucleotide sequence ID" value="NZ_JAVIJB010000008.1"/>
</dbReference>
<reference evidence="8 9" key="1">
    <citation type="submission" date="2023-08" db="EMBL/GenBank/DDBJ databases">
        <title>Implementing the SeqCode for naming new Mesorhizobium species isolated from Vachellia karroo root nodules.</title>
        <authorList>
            <person name="Van Lill M."/>
        </authorList>
    </citation>
    <scope>NUCLEOTIDE SEQUENCE [LARGE SCALE GENOMIC DNA]</scope>
    <source>
        <strain evidence="8 9">VK22B</strain>
    </source>
</reference>
<dbReference type="InterPro" id="IPR011006">
    <property type="entry name" value="CheY-like_superfamily"/>
</dbReference>
<keyword evidence="2" id="KW-0902">Two-component regulatory system</keyword>
<name>A0ABU4Z807_9HYPH</name>
<dbReference type="InterPro" id="IPR016032">
    <property type="entry name" value="Sig_transdc_resp-reg_C-effctor"/>
</dbReference>
<dbReference type="Proteomes" id="UP001271249">
    <property type="component" value="Unassembled WGS sequence"/>
</dbReference>
<organism evidence="8 9">
    <name type="scientific">Mesorhizobium captivum</name>
    <dbReference type="NCBI Taxonomy" id="3072319"/>
    <lineage>
        <taxon>Bacteria</taxon>
        <taxon>Pseudomonadati</taxon>
        <taxon>Pseudomonadota</taxon>
        <taxon>Alphaproteobacteria</taxon>
        <taxon>Hyphomicrobiales</taxon>
        <taxon>Phyllobacteriaceae</taxon>
        <taxon>Mesorhizobium</taxon>
    </lineage>
</organism>
<evidence type="ECO:0000256" key="1">
    <source>
        <dbReference type="ARBA" id="ARBA00022553"/>
    </source>
</evidence>
<dbReference type="PROSITE" id="PS51755">
    <property type="entry name" value="OMPR_PHOB"/>
    <property type="match status" value="1"/>
</dbReference>
<feature type="domain" description="OmpR/PhoB-type" evidence="7">
    <location>
        <begin position="128"/>
        <end position="225"/>
    </location>
</feature>
<sequence length="237" mass="26383">MEFRILVYSRDAQLFLLLQHVLATEGFVSSPVSGADDILRLVSNDRVRAIIIDSSAALLDLYPLRAKHPQVSFILLSNQPTVTGGLANGLADSDLVLTRPFNPSRLIEFLRRLRVEAVVTKHGTGSAETPLRFADLEMNSTTVKVRRNGHDVPLTALQFRLLRHLLKNPESVQSREALIAACWPREAEVEPRTVDIHMGHIRRALKKFGPDLIRTVRSHGYALAADVSFGDPLRLDA</sequence>
<keyword evidence="3" id="KW-0805">Transcription regulation</keyword>
<dbReference type="SMART" id="SM00862">
    <property type="entry name" value="Trans_reg_C"/>
    <property type="match status" value="1"/>
</dbReference>